<dbReference type="PRINTS" id="PR00377">
    <property type="entry name" value="IMPHPHTASES"/>
</dbReference>
<evidence type="ECO:0000256" key="1">
    <source>
        <dbReference type="ARBA" id="ARBA00001946"/>
    </source>
</evidence>
<reference evidence="11" key="1">
    <citation type="submission" date="2021-10" db="EMBL/GenBank/DDBJ databases">
        <authorList>
            <person name="Piombo E."/>
        </authorList>
    </citation>
    <scope>NUCLEOTIDE SEQUENCE</scope>
</reference>
<evidence type="ECO:0000256" key="7">
    <source>
        <dbReference type="ARBA" id="ARBA00044479"/>
    </source>
</evidence>
<keyword evidence="6 9" id="KW-0460">Magnesium</keyword>
<dbReference type="Pfam" id="PF00459">
    <property type="entry name" value="Inositol_P"/>
    <property type="match status" value="1"/>
</dbReference>
<proteinExistence type="inferred from homology"/>
<dbReference type="Proteomes" id="UP000696573">
    <property type="component" value="Unassembled WGS sequence"/>
</dbReference>
<accession>A0A9N9VPA4</accession>
<dbReference type="Gene3D" id="3.30.540.10">
    <property type="entry name" value="Fructose-1,6-Bisphosphatase, subunit A, domain 1"/>
    <property type="match status" value="1"/>
</dbReference>
<evidence type="ECO:0000256" key="4">
    <source>
        <dbReference type="ARBA" id="ARBA00022723"/>
    </source>
</evidence>
<dbReference type="PANTHER" id="PTHR43200">
    <property type="entry name" value="PHOSPHATASE"/>
    <property type="match status" value="1"/>
</dbReference>
<dbReference type="CDD" id="cd01517">
    <property type="entry name" value="PAP_phosphatase"/>
    <property type="match status" value="1"/>
</dbReference>
<dbReference type="NCBIfam" id="TIGR01330">
    <property type="entry name" value="bisphos_HAL2"/>
    <property type="match status" value="1"/>
</dbReference>
<comment type="catalytic activity">
    <reaction evidence="7">
        <text>adenosine 3',5'-bisphosphate + H2O = AMP + phosphate</text>
        <dbReference type="Rhea" id="RHEA:10040"/>
        <dbReference type="ChEBI" id="CHEBI:15377"/>
        <dbReference type="ChEBI" id="CHEBI:43474"/>
        <dbReference type="ChEBI" id="CHEBI:58343"/>
        <dbReference type="ChEBI" id="CHEBI:456215"/>
        <dbReference type="EC" id="3.1.3.7"/>
    </reaction>
    <physiologicalReaction direction="left-to-right" evidence="7">
        <dbReference type="Rhea" id="RHEA:10041"/>
    </physiologicalReaction>
</comment>
<dbReference type="Gene3D" id="3.40.190.80">
    <property type="match status" value="1"/>
</dbReference>
<comment type="cofactor">
    <cofactor evidence="1 9 10">
        <name>Mg(2+)</name>
        <dbReference type="ChEBI" id="CHEBI:18420"/>
    </cofactor>
</comment>
<dbReference type="OrthoDB" id="411145at2759"/>
<dbReference type="GO" id="GO:0046872">
    <property type="term" value="F:metal ion binding"/>
    <property type="evidence" value="ECO:0007669"/>
    <property type="project" value="UniProtKB-UniRule"/>
</dbReference>
<dbReference type="InterPro" id="IPR020583">
    <property type="entry name" value="Inositol_monoP_metal-BS"/>
</dbReference>
<dbReference type="SUPFAM" id="SSF56655">
    <property type="entry name" value="Carbohydrate phosphatase"/>
    <property type="match status" value="1"/>
</dbReference>
<evidence type="ECO:0000256" key="10">
    <source>
        <dbReference type="RuleBase" id="RU368076"/>
    </source>
</evidence>
<dbReference type="EMBL" id="CABFNQ020000725">
    <property type="protein sequence ID" value="CAH0026646.1"/>
    <property type="molecule type" value="Genomic_DNA"/>
</dbReference>
<dbReference type="EC" id="3.1.3.7" evidence="3 10"/>
<sequence>MAASSPFARERAIAEAAVLRAALLTKKIQEKVSSVPKGDKSPVTEADFAAQALMISALQEAFPADSFVGEEDSAELRASEQLLERVYKHVASAPDVANPETGSKFPKPTDREDMLALIDRGGKGTGGPKGRFWAMDPVDGTKTFLRGQQYAISLSLIENGKEVVGVLCCPNLKLRNGRVVEESVDVDGLGVMLSAVKGQGVSVRFLSRSPELPPATRLERLSGPAELKDLHIVDDRESGALRHDVVEQLAKKFGASYPGTEVWSSHVRYASLILGGGHAQVRVPKFSDPRVYIWDHAGTQLIFTEAGGKITDLDGKPMDFSAGRELFNNRGMIIAREAVHADILSGISQLLAKPS</sequence>
<evidence type="ECO:0000256" key="2">
    <source>
        <dbReference type="ARBA" id="ARBA00009759"/>
    </source>
</evidence>
<gene>
    <name evidence="11" type="ORF">CRHIZ90672A_00002747</name>
</gene>
<evidence type="ECO:0000256" key="9">
    <source>
        <dbReference type="PIRSR" id="PIRSR600760-2"/>
    </source>
</evidence>
<comment type="catalytic activity">
    <reaction evidence="8">
        <text>3'-phosphoadenylyl sulfate + H2O = adenosine 5'-phosphosulfate + phosphate</text>
        <dbReference type="Rhea" id="RHEA:77639"/>
        <dbReference type="ChEBI" id="CHEBI:15377"/>
        <dbReference type="ChEBI" id="CHEBI:43474"/>
        <dbReference type="ChEBI" id="CHEBI:58243"/>
        <dbReference type="ChEBI" id="CHEBI:58339"/>
        <dbReference type="EC" id="3.1.3.7"/>
    </reaction>
    <physiologicalReaction direction="left-to-right" evidence="8">
        <dbReference type="Rhea" id="RHEA:77640"/>
    </physiologicalReaction>
</comment>
<feature type="binding site" evidence="9">
    <location>
        <position position="295"/>
    </location>
    <ligand>
        <name>Mg(2+)</name>
        <dbReference type="ChEBI" id="CHEBI:18420"/>
        <label>1</label>
        <note>catalytic</note>
    </ligand>
</feature>
<organism evidence="11 12">
    <name type="scientific">Clonostachys rhizophaga</name>
    <dbReference type="NCBI Taxonomy" id="160324"/>
    <lineage>
        <taxon>Eukaryota</taxon>
        <taxon>Fungi</taxon>
        <taxon>Dikarya</taxon>
        <taxon>Ascomycota</taxon>
        <taxon>Pezizomycotina</taxon>
        <taxon>Sordariomycetes</taxon>
        <taxon>Hypocreomycetidae</taxon>
        <taxon>Hypocreales</taxon>
        <taxon>Bionectriaceae</taxon>
        <taxon>Clonostachys</taxon>
    </lineage>
</organism>
<evidence type="ECO:0000256" key="3">
    <source>
        <dbReference type="ARBA" id="ARBA00012633"/>
    </source>
</evidence>
<feature type="binding site" evidence="9">
    <location>
        <position position="136"/>
    </location>
    <ligand>
        <name>Mg(2+)</name>
        <dbReference type="ChEBI" id="CHEBI:18420"/>
        <label>1</label>
        <note>catalytic</note>
    </ligand>
</feature>
<comment type="function">
    <text evidence="10">Converts adenosine 3'-phosphate 5'-phosphosulfate (PAPS) to adenosine 5'-phosphosulfate (APS) and 3'(2')-phosphoadenosine 5'-phosphate (PAP) to AMP.</text>
</comment>
<dbReference type="GO" id="GO:0008441">
    <property type="term" value="F:3'(2'),5'-bisphosphate nucleotidase activity"/>
    <property type="evidence" value="ECO:0007669"/>
    <property type="project" value="UniProtKB-UniRule"/>
</dbReference>
<evidence type="ECO:0000256" key="5">
    <source>
        <dbReference type="ARBA" id="ARBA00022801"/>
    </source>
</evidence>
<comment type="caution">
    <text evidence="11">The sequence shown here is derived from an EMBL/GenBank/DDBJ whole genome shotgun (WGS) entry which is preliminary data.</text>
</comment>
<dbReference type="GO" id="GO:0000103">
    <property type="term" value="P:sulfate assimilation"/>
    <property type="evidence" value="ECO:0007669"/>
    <property type="project" value="TreeGrafter"/>
</dbReference>
<keyword evidence="4 9" id="KW-0479">Metal-binding</keyword>
<dbReference type="PROSITE" id="PS00629">
    <property type="entry name" value="IMP_1"/>
    <property type="match status" value="1"/>
</dbReference>
<feature type="binding site" evidence="9">
    <location>
        <position position="70"/>
    </location>
    <ligand>
        <name>Mg(2+)</name>
        <dbReference type="ChEBI" id="CHEBI:18420"/>
        <label>1</label>
        <note>catalytic</note>
    </ligand>
</feature>
<feature type="binding site" evidence="9">
    <location>
        <position position="139"/>
    </location>
    <ligand>
        <name>Mg(2+)</name>
        <dbReference type="ChEBI" id="CHEBI:18420"/>
        <label>1</label>
        <note>catalytic</note>
    </ligand>
</feature>
<keyword evidence="5 10" id="KW-0378">Hydrolase</keyword>
<dbReference type="GO" id="GO:0043647">
    <property type="term" value="P:inositol phosphate metabolic process"/>
    <property type="evidence" value="ECO:0007669"/>
    <property type="project" value="UniProtKB-UniRule"/>
</dbReference>
<dbReference type="InterPro" id="IPR051090">
    <property type="entry name" value="Inositol_monoP_superfamily"/>
</dbReference>
<evidence type="ECO:0000313" key="12">
    <source>
        <dbReference type="Proteomes" id="UP000696573"/>
    </source>
</evidence>
<dbReference type="InterPro" id="IPR000760">
    <property type="entry name" value="Inositol_monophosphatase-like"/>
</dbReference>
<keyword evidence="12" id="KW-1185">Reference proteome</keyword>
<name>A0A9N9VPA4_9HYPO</name>
<evidence type="ECO:0000313" key="11">
    <source>
        <dbReference type="EMBL" id="CAH0026646.1"/>
    </source>
</evidence>
<evidence type="ECO:0000256" key="6">
    <source>
        <dbReference type="ARBA" id="ARBA00022842"/>
    </source>
</evidence>
<protein>
    <recommendedName>
        <fullName evidence="3 10">3'(2'),5'-bisphosphate nucleotidase</fullName>
        <ecNumber evidence="3 10">3.1.3.7</ecNumber>
    </recommendedName>
</protein>
<comment type="similarity">
    <text evidence="2 10">Belongs to the inositol monophosphatase superfamily.</text>
</comment>
<evidence type="ECO:0000256" key="8">
    <source>
        <dbReference type="ARBA" id="ARBA00044484"/>
    </source>
</evidence>
<dbReference type="AlphaFoldDB" id="A0A9N9VPA4"/>
<dbReference type="PANTHER" id="PTHR43200:SF2">
    <property type="entry name" value="3'(2'),5'-BISPHOSPHATE NUCLEOTIDASE"/>
    <property type="match status" value="1"/>
</dbReference>
<dbReference type="InterPro" id="IPR006239">
    <property type="entry name" value="DPNP"/>
</dbReference>